<keyword evidence="9 16" id="KW-0238">DNA-binding</keyword>
<dbReference type="InterPro" id="IPR020629">
    <property type="entry name" value="FPG_Glyclase"/>
</dbReference>
<sequence>MPELPEVETVRKGLEKLLNDFYIERIEVLKERSIASNGGSKNFIDNVKNSYLGNWERRGKYLIGSLLTKEKYSKGFLVVHLRMTGQFKLLEKEDLACKHTRVRFFEERGRELRFIDIRNFGQMWHVPSSRLIPEIVSGIKRLGPEPFSDDFNSHYLEEYLKKKTRSIKSALLDQETVAGVGNIYADETLFDAGINPKKESRNLKSNELKRLCNSLVKILNISIGEGGTTFSDFRDLEGINGNYGGQAWVYRRTGENCRKCGEKILREKICGRSTHWCPNCQK</sequence>
<dbReference type="GO" id="GO:0008270">
    <property type="term" value="F:zinc ion binding"/>
    <property type="evidence" value="ECO:0007669"/>
    <property type="project" value="UniProtKB-UniRule"/>
</dbReference>
<dbReference type="PROSITE" id="PS51068">
    <property type="entry name" value="FPG_CAT"/>
    <property type="match status" value="1"/>
</dbReference>
<dbReference type="GO" id="GO:0003684">
    <property type="term" value="F:damaged DNA binding"/>
    <property type="evidence" value="ECO:0007669"/>
    <property type="project" value="InterPro"/>
</dbReference>
<evidence type="ECO:0000259" key="17">
    <source>
        <dbReference type="PROSITE" id="PS51066"/>
    </source>
</evidence>
<dbReference type="EC" id="3.2.2.23" evidence="16"/>
<dbReference type="GO" id="GO:0140078">
    <property type="term" value="F:class I DNA-(apurinic or apyrimidinic site) endonuclease activity"/>
    <property type="evidence" value="ECO:0007669"/>
    <property type="project" value="UniProtKB-EC"/>
</dbReference>
<dbReference type="NCBIfam" id="TIGR00577">
    <property type="entry name" value="fpg"/>
    <property type="match status" value="1"/>
</dbReference>
<keyword evidence="8 16" id="KW-0862">Zinc</keyword>
<feature type="binding site" evidence="16">
    <location>
        <position position="163"/>
    </location>
    <ligand>
        <name>DNA</name>
        <dbReference type="ChEBI" id="CHEBI:16991"/>
    </ligand>
</feature>
<keyword evidence="7 16" id="KW-0378">Hydrolase</keyword>
<keyword evidence="4 16" id="KW-0479">Metal-binding</keyword>
<evidence type="ECO:0000313" key="20">
    <source>
        <dbReference type="Proteomes" id="UP000030392"/>
    </source>
</evidence>
<evidence type="ECO:0000256" key="3">
    <source>
        <dbReference type="ARBA" id="ARBA00011245"/>
    </source>
</evidence>
<dbReference type="CDD" id="cd08966">
    <property type="entry name" value="EcFpg-like_N"/>
    <property type="match status" value="1"/>
</dbReference>
<dbReference type="SUPFAM" id="SSF57716">
    <property type="entry name" value="Glucocorticoid receptor-like (DNA-binding domain)"/>
    <property type="match status" value="1"/>
</dbReference>
<dbReference type="Gene3D" id="3.20.190.10">
    <property type="entry name" value="MutM-like, N-terminal"/>
    <property type="match status" value="1"/>
</dbReference>
<evidence type="ECO:0000256" key="16">
    <source>
        <dbReference type="HAMAP-Rule" id="MF_00103"/>
    </source>
</evidence>
<keyword evidence="12 16" id="KW-0511">Multifunctional enzyme</keyword>
<evidence type="ECO:0000256" key="11">
    <source>
        <dbReference type="ARBA" id="ARBA00023239"/>
    </source>
</evidence>
<evidence type="ECO:0000256" key="9">
    <source>
        <dbReference type="ARBA" id="ARBA00023125"/>
    </source>
</evidence>
<dbReference type="GO" id="GO:0034039">
    <property type="term" value="F:8-oxo-7,8-dihydroguanine DNA N-glycosylase activity"/>
    <property type="evidence" value="ECO:0007669"/>
    <property type="project" value="TreeGrafter"/>
</dbReference>
<dbReference type="InterPro" id="IPR012319">
    <property type="entry name" value="FPG_cat"/>
</dbReference>
<feature type="binding site" evidence="16">
    <location>
        <position position="118"/>
    </location>
    <ligand>
        <name>DNA</name>
        <dbReference type="ChEBI" id="CHEBI:16991"/>
    </ligand>
</feature>
<evidence type="ECO:0000256" key="8">
    <source>
        <dbReference type="ARBA" id="ARBA00022833"/>
    </source>
</evidence>
<dbReference type="AlphaFoldDB" id="A0A0A2C4B5"/>
<comment type="subunit">
    <text evidence="3 16">Monomer.</text>
</comment>
<dbReference type="InterPro" id="IPR010663">
    <property type="entry name" value="Znf_FPG/IleRS"/>
</dbReference>
<keyword evidence="11 16" id="KW-0456">Lyase</keyword>
<organism evidence="19 20">
    <name type="scientific">Prochlorococcus marinus str. PAC1</name>
    <dbReference type="NCBI Taxonomy" id="59924"/>
    <lineage>
        <taxon>Bacteria</taxon>
        <taxon>Bacillati</taxon>
        <taxon>Cyanobacteriota</taxon>
        <taxon>Cyanophyceae</taxon>
        <taxon>Synechococcales</taxon>
        <taxon>Prochlorococcaceae</taxon>
        <taxon>Prochlorococcus</taxon>
    </lineage>
</organism>
<evidence type="ECO:0000256" key="2">
    <source>
        <dbReference type="ARBA" id="ARBA00009409"/>
    </source>
</evidence>
<dbReference type="PANTHER" id="PTHR22993">
    <property type="entry name" value="FORMAMIDOPYRIMIDINE-DNA GLYCOSYLASE"/>
    <property type="match status" value="1"/>
</dbReference>
<protein>
    <recommendedName>
        <fullName evidence="16">Formamidopyrimidine-DNA glycosylase</fullName>
        <shortName evidence="16">Fapy-DNA glycosylase</shortName>
        <ecNumber evidence="16">3.2.2.23</ecNumber>
    </recommendedName>
    <alternativeName>
        <fullName evidence="16">DNA-(apurinic or apyrimidinic site) lyase MutM</fullName>
        <shortName evidence="16">AP lyase MutM</shortName>
        <ecNumber evidence="16">4.2.99.18</ecNumber>
    </alternativeName>
</protein>
<dbReference type="GO" id="GO:0006284">
    <property type="term" value="P:base-excision repair"/>
    <property type="evidence" value="ECO:0007669"/>
    <property type="project" value="InterPro"/>
</dbReference>
<evidence type="ECO:0000256" key="14">
    <source>
        <dbReference type="ARBA" id="ARBA00044632"/>
    </source>
</evidence>
<keyword evidence="5 16" id="KW-0227">DNA damage</keyword>
<feature type="active site" description="Proton donor; for delta-elimination activity" evidence="16">
    <location>
        <position position="272"/>
    </location>
</feature>
<dbReference type="Gene3D" id="1.10.8.50">
    <property type="match status" value="1"/>
</dbReference>
<dbReference type="SUPFAM" id="SSF46946">
    <property type="entry name" value="S13-like H2TH domain"/>
    <property type="match status" value="1"/>
</dbReference>
<comment type="cofactor">
    <cofactor evidence="16">
        <name>Zn(2+)</name>
        <dbReference type="ChEBI" id="CHEBI:29105"/>
    </cofactor>
    <text evidence="16">Binds 1 zinc ion per subunit.</text>
</comment>
<keyword evidence="10 16" id="KW-0234">DNA repair</keyword>
<feature type="domain" description="Formamidopyrimidine-DNA glycosylase catalytic" evidence="18">
    <location>
        <begin position="2"/>
        <end position="121"/>
    </location>
</feature>
<evidence type="ECO:0000259" key="18">
    <source>
        <dbReference type="PROSITE" id="PS51068"/>
    </source>
</evidence>
<keyword evidence="6 16" id="KW-0863">Zinc-finger</keyword>
<comment type="function">
    <text evidence="16">Involved in base excision repair of DNA damaged by oxidation or by mutagenic agents. Acts as DNA glycosylase that recognizes and removes damaged bases. Has a preference for oxidized purines, such as 7,8-dihydro-8-oxoguanine (8-oxoG). Has AP (apurinic/apyrimidinic) lyase activity and introduces nicks in the DNA strand. Cleaves the DNA backbone by beta-delta elimination to generate a single-strand break at the site of the removed base with both 3'- and 5'-phosphates.</text>
</comment>
<dbReference type="FunFam" id="1.10.8.50:FF:000003">
    <property type="entry name" value="Formamidopyrimidine-DNA glycosylase"/>
    <property type="match status" value="1"/>
</dbReference>
<feature type="active site" description="Proton donor; for beta-elimination activity" evidence="16">
    <location>
        <position position="60"/>
    </location>
</feature>
<dbReference type="SMART" id="SM01232">
    <property type="entry name" value="H2TH"/>
    <property type="match status" value="1"/>
</dbReference>
<evidence type="ECO:0000256" key="12">
    <source>
        <dbReference type="ARBA" id="ARBA00023268"/>
    </source>
</evidence>
<evidence type="ECO:0000313" key="19">
    <source>
        <dbReference type="EMBL" id="KGG20372.1"/>
    </source>
</evidence>
<evidence type="ECO:0000256" key="6">
    <source>
        <dbReference type="ARBA" id="ARBA00022771"/>
    </source>
</evidence>
<gene>
    <name evidence="16" type="primary">mutM</name>
    <name evidence="16" type="synonym">fpg</name>
    <name evidence="19" type="ORF">EV03_1334</name>
</gene>
<dbReference type="SUPFAM" id="SSF81624">
    <property type="entry name" value="N-terminal domain of MutM-like DNA repair proteins"/>
    <property type="match status" value="1"/>
</dbReference>
<dbReference type="Pfam" id="PF01149">
    <property type="entry name" value="Fapy_DNA_glyco"/>
    <property type="match status" value="1"/>
</dbReference>
<evidence type="ECO:0000256" key="10">
    <source>
        <dbReference type="ARBA" id="ARBA00023204"/>
    </source>
</evidence>
<dbReference type="Pfam" id="PF06827">
    <property type="entry name" value="zf-FPG_IleRS"/>
    <property type="match status" value="1"/>
</dbReference>
<dbReference type="InterPro" id="IPR010979">
    <property type="entry name" value="Ribosomal_uS13-like_H2TH"/>
</dbReference>
<dbReference type="NCBIfam" id="NF010551">
    <property type="entry name" value="PRK13945.1"/>
    <property type="match status" value="1"/>
</dbReference>
<name>A0A0A2C4B5_PROMR</name>
<dbReference type="PROSITE" id="PS01242">
    <property type="entry name" value="ZF_FPG_1"/>
    <property type="match status" value="1"/>
</dbReference>
<evidence type="ECO:0000256" key="1">
    <source>
        <dbReference type="ARBA" id="ARBA00001668"/>
    </source>
</evidence>
<feature type="active site" description="Schiff-base intermediate with DNA" evidence="16">
    <location>
        <position position="2"/>
    </location>
</feature>
<feature type="active site" description="Proton donor" evidence="16">
    <location>
        <position position="3"/>
    </location>
</feature>
<dbReference type="EMBL" id="JNAX01000012">
    <property type="protein sequence ID" value="KGG20372.1"/>
    <property type="molecule type" value="Genomic_DNA"/>
</dbReference>
<dbReference type="PROSITE" id="PS51066">
    <property type="entry name" value="ZF_FPG_2"/>
    <property type="match status" value="1"/>
</dbReference>
<dbReference type="Pfam" id="PF06831">
    <property type="entry name" value="H2TH"/>
    <property type="match status" value="1"/>
</dbReference>
<dbReference type="Proteomes" id="UP000030392">
    <property type="component" value="Unassembled WGS sequence"/>
</dbReference>
<feature type="domain" description="FPG-type" evidence="17">
    <location>
        <begin position="248"/>
        <end position="282"/>
    </location>
</feature>
<comment type="catalytic activity">
    <reaction evidence="14 16">
        <text>2'-deoxyribonucleotide-(2'-deoxyribose 5'-phosphate)-2'-deoxyribonucleotide-DNA = a 3'-end 2'-deoxyribonucleotide-(2,3-dehydro-2,3-deoxyribose 5'-phosphate)-DNA + a 5'-end 5'-phospho-2'-deoxyribonucleoside-DNA + H(+)</text>
        <dbReference type="Rhea" id="RHEA:66592"/>
        <dbReference type="Rhea" id="RHEA-COMP:13180"/>
        <dbReference type="Rhea" id="RHEA-COMP:16897"/>
        <dbReference type="Rhea" id="RHEA-COMP:17067"/>
        <dbReference type="ChEBI" id="CHEBI:15378"/>
        <dbReference type="ChEBI" id="CHEBI:136412"/>
        <dbReference type="ChEBI" id="CHEBI:157695"/>
        <dbReference type="ChEBI" id="CHEBI:167181"/>
        <dbReference type="EC" id="4.2.99.18"/>
    </reaction>
</comment>
<comment type="function">
    <text evidence="15">Involved in base excision repair of DNA damaged by oxidation or by mutagenic agents. Acts as a DNA glycosylase that recognizes and removes damaged bases. Has a preference for oxidized purines, such as 7,8-dihydro-8-oxoguanine (8-oxoG). Has AP (apurinic/apyrimidinic) lyase activity and introduces nicks in the DNA strand. Cleaves the DNA backbone by beta-delta elimination to generate a single-strand break at the site of the removed base with both 3'- and 5'-phosphates.</text>
</comment>
<dbReference type="InterPro" id="IPR000214">
    <property type="entry name" value="Znf_DNA_glyclase/AP_lyase"/>
</dbReference>
<dbReference type="InterPro" id="IPR035937">
    <property type="entry name" value="FPG_N"/>
</dbReference>
<accession>A0A0A2C4B5</accession>
<evidence type="ECO:0000256" key="15">
    <source>
        <dbReference type="ARBA" id="ARBA00060177"/>
    </source>
</evidence>
<feature type="binding site" evidence="16">
    <location>
        <position position="99"/>
    </location>
    <ligand>
        <name>DNA</name>
        <dbReference type="ChEBI" id="CHEBI:16991"/>
    </ligand>
</feature>
<comment type="catalytic activity">
    <reaction evidence="1 16">
        <text>Hydrolysis of DNA containing ring-opened 7-methylguanine residues, releasing 2,6-diamino-4-hydroxy-5-(N-methyl)formamidopyrimidine.</text>
        <dbReference type="EC" id="3.2.2.23"/>
    </reaction>
</comment>
<evidence type="ECO:0000256" key="4">
    <source>
        <dbReference type="ARBA" id="ARBA00022723"/>
    </source>
</evidence>
<dbReference type="PANTHER" id="PTHR22993:SF9">
    <property type="entry name" value="FORMAMIDOPYRIMIDINE-DNA GLYCOSYLASE"/>
    <property type="match status" value="1"/>
</dbReference>
<dbReference type="HAMAP" id="MF_00103">
    <property type="entry name" value="Fapy_DNA_glycosyl"/>
    <property type="match status" value="1"/>
</dbReference>
<proteinExistence type="inferred from homology"/>
<comment type="caution">
    <text evidence="19">The sequence shown here is derived from an EMBL/GenBank/DDBJ whole genome shotgun (WGS) entry which is preliminary data.</text>
</comment>
<dbReference type="RefSeq" id="WP_036906319.1">
    <property type="nucleotide sequence ID" value="NZ_CP138967.1"/>
</dbReference>
<evidence type="ECO:0000256" key="13">
    <source>
        <dbReference type="ARBA" id="ARBA00023295"/>
    </source>
</evidence>
<evidence type="ECO:0000256" key="7">
    <source>
        <dbReference type="ARBA" id="ARBA00022801"/>
    </source>
</evidence>
<evidence type="ECO:0000256" key="5">
    <source>
        <dbReference type="ARBA" id="ARBA00022763"/>
    </source>
</evidence>
<dbReference type="GO" id="GO:0003690">
    <property type="term" value="F:double-stranded DNA binding"/>
    <property type="evidence" value="ECO:0007669"/>
    <property type="project" value="UniProtKB-ARBA"/>
</dbReference>
<dbReference type="InterPro" id="IPR015886">
    <property type="entry name" value="H2TH_FPG"/>
</dbReference>
<dbReference type="SMART" id="SM00898">
    <property type="entry name" value="Fapy_DNA_glyco"/>
    <property type="match status" value="1"/>
</dbReference>
<dbReference type="InterPro" id="IPR015887">
    <property type="entry name" value="DNA_glyclase_Znf_dom_DNA_BS"/>
</dbReference>
<dbReference type="EC" id="4.2.99.18" evidence="16"/>
<reference evidence="20" key="1">
    <citation type="journal article" date="2014" name="Sci. Data">
        <title>Genomes of diverse isolates of the marine cyanobacterium Prochlorococcus.</title>
        <authorList>
            <person name="Biller S."/>
            <person name="Berube P."/>
            <person name="Thompson J."/>
            <person name="Kelly L."/>
            <person name="Roggensack S."/>
            <person name="Awad L."/>
            <person name="Roache-Johnson K."/>
            <person name="Ding H."/>
            <person name="Giovannoni S.J."/>
            <person name="Moore L.R."/>
            <person name="Chisholm S.W."/>
        </authorList>
    </citation>
    <scope>NUCLEOTIDE SEQUENCE [LARGE SCALE GENOMIC DNA]</scope>
    <source>
        <strain evidence="20">PAC1</strain>
    </source>
</reference>
<comment type="similarity">
    <text evidence="2 16">Belongs to the FPG family.</text>
</comment>
<dbReference type="NCBIfam" id="NF002211">
    <property type="entry name" value="PRK01103.1"/>
    <property type="match status" value="1"/>
</dbReference>
<keyword evidence="13 16" id="KW-0326">Glycosidase</keyword>